<gene>
    <name evidence="7" type="ORF">EDD26_1824</name>
</gene>
<comment type="subcellular location">
    <subcellularLocation>
        <location evidence="1">Cell membrane</location>
        <topology evidence="1">Multi-pass membrane protein</topology>
    </subcellularLocation>
</comment>
<evidence type="ECO:0000256" key="5">
    <source>
        <dbReference type="ARBA" id="ARBA00023136"/>
    </source>
</evidence>
<comment type="caution">
    <text evidence="7">The sequence shown here is derived from an EMBL/GenBank/DDBJ whole genome shotgun (WGS) entry which is preliminary data.</text>
</comment>
<keyword evidence="4 6" id="KW-1133">Transmembrane helix</keyword>
<evidence type="ECO:0000256" key="4">
    <source>
        <dbReference type="ARBA" id="ARBA00022989"/>
    </source>
</evidence>
<sequence length="413" mass="42104">MTDAARDRRGLGAAFWRFWSVEVATETAIGLAVIALQTMVVLDLGGGATEVGWLSSARFLPYVVLGLLVGAIVEGLRRRTVMLVSDVLRALVLGGLAIAWLSGGGSLWVLLLAAVLLGAASLVNDAASQAFVPRLVDRERLLPAHQRLDAGSNAAQSAGPAISGVVIAWLGAPVSLLLAAGAHLVSAVVLATLPPDARATRRERGLGRSILDGLHFVHRHPRLGPQARWTHVWFLCNGAAMTLLVPLVLVDLDAGPGGLGLALGVLGAATLAGTALAGLVAGRLGFARTIILERSLLPFAWAVVAAAALLALPEGGGLALVLTGLAAAGVAMGLSNPSEMALRQRATPDRMQARMNATMRTVNRAMVVVAAPLAGVLGDAIGVGPALAIVCGGFAIAAIGLAASPIARGRTAR</sequence>
<name>A0A3N2ATU5_9MICO</name>
<evidence type="ECO:0000256" key="1">
    <source>
        <dbReference type="ARBA" id="ARBA00004651"/>
    </source>
</evidence>
<organism evidence="7 8">
    <name type="scientific">Agrococcus jenensis</name>
    <dbReference type="NCBI Taxonomy" id="46353"/>
    <lineage>
        <taxon>Bacteria</taxon>
        <taxon>Bacillati</taxon>
        <taxon>Actinomycetota</taxon>
        <taxon>Actinomycetes</taxon>
        <taxon>Micrococcales</taxon>
        <taxon>Microbacteriaceae</taxon>
        <taxon>Agrococcus</taxon>
    </lineage>
</organism>
<evidence type="ECO:0000313" key="7">
    <source>
        <dbReference type="EMBL" id="ROR66441.1"/>
    </source>
</evidence>
<dbReference type="InterPro" id="IPR011701">
    <property type="entry name" value="MFS"/>
</dbReference>
<dbReference type="CDD" id="cd06173">
    <property type="entry name" value="MFS_MefA_like"/>
    <property type="match status" value="1"/>
</dbReference>
<dbReference type="PANTHER" id="PTHR23513">
    <property type="entry name" value="INTEGRAL MEMBRANE EFFLUX PROTEIN-RELATED"/>
    <property type="match status" value="1"/>
</dbReference>
<accession>A0A3N2ATU5</accession>
<feature type="transmembrane region" description="Helical" evidence="6">
    <location>
        <begin position="229"/>
        <end position="249"/>
    </location>
</feature>
<protein>
    <submittedName>
        <fullName evidence="7">Putative MFS family arabinose efflux permease</fullName>
    </submittedName>
</protein>
<dbReference type="Gene3D" id="1.20.1250.20">
    <property type="entry name" value="MFS general substrate transporter like domains"/>
    <property type="match status" value="1"/>
</dbReference>
<dbReference type="RefSeq" id="WP_123697431.1">
    <property type="nucleotide sequence ID" value="NZ_RKHJ01000001.1"/>
</dbReference>
<dbReference type="Pfam" id="PF07690">
    <property type="entry name" value="MFS_1"/>
    <property type="match status" value="1"/>
</dbReference>
<feature type="transmembrane region" description="Helical" evidence="6">
    <location>
        <begin position="296"/>
        <end position="312"/>
    </location>
</feature>
<proteinExistence type="predicted"/>
<dbReference type="AlphaFoldDB" id="A0A3N2ATU5"/>
<feature type="transmembrane region" description="Helical" evidence="6">
    <location>
        <begin position="83"/>
        <end position="101"/>
    </location>
</feature>
<feature type="transmembrane region" description="Helical" evidence="6">
    <location>
        <begin position="176"/>
        <end position="194"/>
    </location>
</feature>
<dbReference type="EMBL" id="RKHJ01000001">
    <property type="protein sequence ID" value="ROR66441.1"/>
    <property type="molecule type" value="Genomic_DNA"/>
</dbReference>
<feature type="transmembrane region" description="Helical" evidence="6">
    <location>
        <begin position="21"/>
        <end position="39"/>
    </location>
</feature>
<keyword evidence="5 6" id="KW-0472">Membrane</keyword>
<dbReference type="GO" id="GO:0005886">
    <property type="term" value="C:plasma membrane"/>
    <property type="evidence" value="ECO:0007669"/>
    <property type="project" value="UniProtKB-SubCell"/>
</dbReference>
<evidence type="ECO:0000313" key="8">
    <source>
        <dbReference type="Proteomes" id="UP000275456"/>
    </source>
</evidence>
<evidence type="ECO:0000256" key="6">
    <source>
        <dbReference type="SAM" id="Phobius"/>
    </source>
</evidence>
<evidence type="ECO:0000256" key="2">
    <source>
        <dbReference type="ARBA" id="ARBA00022475"/>
    </source>
</evidence>
<keyword evidence="3 6" id="KW-0812">Transmembrane</keyword>
<feature type="transmembrane region" description="Helical" evidence="6">
    <location>
        <begin position="387"/>
        <end position="407"/>
    </location>
</feature>
<dbReference type="Proteomes" id="UP000275456">
    <property type="component" value="Unassembled WGS sequence"/>
</dbReference>
<keyword evidence="2" id="KW-1003">Cell membrane</keyword>
<feature type="transmembrane region" description="Helical" evidence="6">
    <location>
        <begin position="361"/>
        <end position="381"/>
    </location>
</feature>
<dbReference type="OrthoDB" id="9815525at2"/>
<keyword evidence="8" id="KW-1185">Reference proteome</keyword>
<feature type="transmembrane region" description="Helical" evidence="6">
    <location>
        <begin position="261"/>
        <end position="284"/>
    </location>
</feature>
<dbReference type="SUPFAM" id="SSF103473">
    <property type="entry name" value="MFS general substrate transporter"/>
    <property type="match status" value="1"/>
</dbReference>
<dbReference type="InterPro" id="IPR036259">
    <property type="entry name" value="MFS_trans_sf"/>
</dbReference>
<reference evidence="7 8" key="1">
    <citation type="submission" date="2018-11" db="EMBL/GenBank/DDBJ databases">
        <title>Sequencing the genomes of 1000 actinobacteria strains.</title>
        <authorList>
            <person name="Klenk H.-P."/>
        </authorList>
    </citation>
    <scope>NUCLEOTIDE SEQUENCE [LARGE SCALE GENOMIC DNA]</scope>
    <source>
        <strain evidence="7 8">DSM 9580</strain>
    </source>
</reference>
<feature type="transmembrane region" description="Helical" evidence="6">
    <location>
        <begin position="59"/>
        <end position="76"/>
    </location>
</feature>
<dbReference type="PANTHER" id="PTHR23513:SF6">
    <property type="entry name" value="MAJOR FACILITATOR SUPERFAMILY ASSOCIATED DOMAIN-CONTAINING PROTEIN"/>
    <property type="match status" value="1"/>
</dbReference>
<dbReference type="GO" id="GO:0022857">
    <property type="term" value="F:transmembrane transporter activity"/>
    <property type="evidence" value="ECO:0007669"/>
    <property type="project" value="InterPro"/>
</dbReference>
<evidence type="ECO:0000256" key="3">
    <source>
        <dbReference type="ARBA" id="ARBA00022692"/>
    </source>
</evidence>
<feature type="transmembrane region" description="Helical" evidence="6">
    <location>
        <begin position="318"/>
        <end position="335"/>
    </location>
</feature>